<keyword evidence="2" id="KW-0547">Nucleotide-binding</keyword>
<dbReference type="Pfam" id="PF00012">
    <property type="entry name" value="HSP70"/>
    <property type="match status" value="2"/>
</dbReference>
<name>A0A4U8V2M0_STECR</name>
<sequence length="512" mass="58273">MLSKCENGASSINDTWIGIDFGNSATRVAYFNGKTVQILPDENGNTSFPSTVVYQTSSYKIGLLPHTADLENGPYDSVSYDFKPRQNCYRDYLDETKKLETKRWSPTMSSKSTDIPYTLSIFDRSLEKTKESFRFAVRTMFMKAKEIAETNLQKKLENAVVTCPEHFTYADRTHLIQAAQEAGFEEVRLINDTMAAAIYYAHSRRILECRNLLVVNVGRSSMAASVIDIHGSTFTTSPQARLRAPEKSCSGFDLYPFGRLFFHAEELKKALTQRTSITARMTHRNPHFTQERVVTRAEFNDMTRETYKGIDKCVERTIAQGVSSAAMLQNVMLVGGNTFVQKVQKTIEGQTKIPALRNINVLESCALGAALYASSFSETSAIPHLRIHELIRRTFYLRNESHRYKPEFDMIPRGEHCPADAYIELENVYGSVVVLKLFEHGDDKDYLAKITLQNHDISRSPIYLTLDYSMERSLIITIRHRPNGRCMHTIEIIEEKSVENLTCDETMDIESE</sequence>
<dbReference type="Gene3D" id="3.90.640.10">
    <property type="entry name" value="Actin, Chain A, domain 4"/>
    <property type="match status" value="1"/>
</dbReference>
<evidence type="ECO:0000256" key="2">
    <source>
        <dbReference type="ARBA" id="ARBA00022741"/>
    </source>
</evidence>
<dbReference type="AlphaFoldDB" id="A0A4U8V2M0"/>
<dbReference type="InterPro" id="IPR013126">
    <property type="entry name" value="Hsp_70_fam"/>
</dbReference>
<dbReference type="PANTHER" id="PTHR45639">
    <property type="entry name" value="HSC70CB, ISOFORM G-RELATED"/>
    <property type="match status" value="1"/>
</dbReference>
<gene>
    <name evidence="4" type="ORF">L596_006152</name>
</gene>
<dbReference type="GO" id="GO:0140662">
    <property type="term" value="F:ATP-dependent protein folding chaperone"/>
    <property type="evidence" value="ECO:0007669"/>
    <property type="project" value="InterPro"/>
</dbReference>
<dbReference type="EMBL" id="AZBU02000001">
    <property type="protein sequence ID" value="TMS39664.1"/>
    <property type="molecule type" value="Genomic_DNA"/>
</dbReference>
<reference evidence="4" key="1">
    <citation type="submission" date="2013-11" db="EMBL/GenBank/DDBJ databases">
        <authorList>
            <person name="Sternberg P."/>
            <person name="Dillman A."/>
            <person name="Macchietto M."/>
        </authorList>
    </citation>
    <scope>NUCLEOTIDE SEQUENCE</scope>
    <source>
        <strain evidence="4">ALL</strain>
    </source>
</reference>
<dbReference type="PRINTS" id="PR00301">
    <property type="entry name" value="HEATSHOCK70"/>
</dbReference>
<proteinExistence type="inferred from homology"/>
<protein>
    <submittedName>
        <fullName evidence="4">Uncharacterized protein</fullName>
    </submittedName>
</protein>
<comment type="similarity">
    <text evidence="1">Belongs to the heat shock protein 70 family.</text>
</comment>
<reference evidence="4" key="3">
    <citation type="journal article" date="2019" name="G3 (Bethesda)">
        <title>Hybrid Assembly of the Genome of the Entomopathogenic Nematode Steinernema carpocapsae Identifies the X-Chromosome.</title>
        <authorList>
            <person name="Serra L."/>
            <person name="Macchietto M."/>
            <person name="Macias-Munoz A."/>
            <person name="McGill C.J."/>
            <person name="Rodriguez I.M."/>
            <person name="Rodriguez B."/>
            <person name="Murad R."/>
            <person name="Mortazavi A."/>
        </authorList>
    </citation>
    <scope>NUCLEOTIDE SEQUENCE [LARGE SCALE GENOMIC DNA]</scope>
    <source>
        <strain evidence="4">ALL</strain>
    </source>
</reference>
<dbReference type="InterPro" id="IPR043129">
    <property type="entry name" value="ATPase_NBD"/>
</dbReference>
<evidence type="ECO:0000256" key="1">
    <source>
        <dbReference type="ARBA" id="ARBA00007381"/>
    </source>
</evidence>
<accession>A0A4U8V2M0</accession>
<dbReference type="Gene3D" id="3.30.420.40">
    <property type="match status" value="4"/>
</dbReference>
<dbReference type="STRING" id="34508.A0A4U8V2M0"/>
<comment type="caution">
    <text evidence="4">The sequence shown here is derived from an EMBL/GenBank/DDBJ whole genome shotgun (WGS) entry which is preliminary data.</text>
</comment>
<evidence type="ECO:0000256" key="3">
    <source>
        <dbReference type="ARBA" id="ARBA00022840"/>
    </source>
</evidence>
<organism evidence="4">
    <name type="scientific">Steinernema carpocapsae</name>
    <name type="common">Entomopathogenic nematode</name>
    <dbReference type="NCBI Taxonomy" id="34508"/>
    <lineage>
        <taxon>Eukaryota</taxon>
        <taxon>Metazoa</taxon>
        <taxon>Ecdysozoa</taxon>
        <taxon>Nematoda</taxon>
        <taxon>Chromadorea</taxon>
        <taxon>Rhabditida</taxon>
        <taxon>Tylenchina</taxon>
        <taxon>Panagrolaimomorpha</taxon>
        <taxon>Strongyloidoidea</taxon>
        <taxon>Steinernematidae</taxon>
        <taxon>Steinernema</taxon>
    </lineage>
</organism>
<evidence type="ECO:0000313" key="4">
    <source>
        <dbReference type="EMBL" id="TMS39664.1"/>
    </source>
</evidence>
<reference evidence="4" key="2">
    <citation type="journal article" date="2015" name="Genome Biol.">
        <title>Comparative genomics of Steinernema reveals deeply conserved gene regulatory networks.</title>
        <authorList>
            <person name="Dillman A.R."/>
            <person name="Macchietto M."/>
            <person name="Porter C.F."/>
            <person name="Rogers A."/>
            <person name="Williams B."/>
            <person name="Antoshechkin I."/>
            <person name="Lee M.M."/>
            <person name="Goodwin Z."/>
            <person name="Lu X."/>
            <person name="Lewis E.E."/>
            <person name="Goodrich-Blair H."/>
            <person name="Stock S.P."/>
            <person name="Adams B.J."/>
            <person name="Sternberg P.W."/>
            <person name="Mortazavi A."/>
        </authorList>
    </citation>
    <scope>NUCLEOTIDE SEQUENCE [LARGE SCALE GENOMIC DNA]</scope>
    <source>
        <strain evidence="4">ALL</strain>
    </source>
</reference>
<dbReference type="OrthoDB" id="10262720at2759"/>
<dbReference type="SUPFAM" id="SSF53067">
    <property type="entry name" value="Actin-like ATPase domain"/>
    <property type="match status" value="2"/>
</dbReference>
<dbReference type="Gene3D" id="3.30.30.30">
    <property type="match status" value="1"/>
</dbReference>
<keyword evidence="3" id="KW-0067">ATP-binding</keyword>
<dbReference type="GO" id="GO:0005524">
    <property type="term" value="F:ATP binding"/>
    <property type="evidence" value="ECO:0007669"/>
    <property type="project" value="UniProtKB-KW"/>
</dbReference>